<dbReference type="AlphaFoldDB" id="A0A430AW83"/>
<gene>
    <name evidence="1" type="ORF">CBF29_06820</name>
</gene>
<evidence type="ECO:0000313" key="1">
    <source>
        <dbReference type="EMBL" id="RSU12308.1"/>
    </source>
</evidence>
<reference evidence="1 2" key="1">
    <citation type="submission" date="2017-05" db="EMBL/GenBank/DDBJ databases">
        <title>Vagococcus spp. assemblies.</title>
        <authorList>
            <person name="Gulvik C.A."/>
        </authorList>
    </citation>
    <scope>NUCLEOTIDE SEQUENCE [LARGE SCALE GENOMIC DNA]</scope>
    <source>
        <strain evidence="1 2">CCUG 51432</strain>
    </source>
</reference>
<protein>
    <submittedName>
        <fullName evidence="1">Uncharacterized protein</fullName>
    </submittedName>
</protein>
<evidence type="ECO:0000313" key="2">
    <source>
        <dbReference type="Proteomes" id="UP000287605"/>
    </source>
</evidence>
<proteinExistence type="predicted"/>
<accession>A0A430AW83</accession>
<keyword evidence="2" id="KW-1185">Reference proteome</keyword>
<dbReference type="EMBL" id="NGKA01000008">
    <property type="protein sequence ID" value="RSU12308.1"/>
    <property type="molecule type" value="Genomic_DNA"/>
</dbReference>
<dbReference type="Proteomes" id="UP000287605">
    <property type="component" value="Unassembled WGS sequence"/>
</dbReference>
<comment type="caution">
    <text evidence="1">The sequence shown here is derived from an EMBL/GenBank/DDBJ whole genome shotgun (WGS) entry which is preliminary data.</text>
</comment>
<sequence>MFKLMNTVSITLMNEDNNQKPLNYGAFLKQAANEFGGYTLTNQEGGWLSDEINELMVDKSQKLDLSFEELDSGKSQVISNVANFLFDKDFGGQESIFVQLDGKPMLVFPGQVAEMMEFIESHYNVETKTTVK</sequence>
<dbReference type="RefSeq" id="WP_126808799.1">
    <property type="nucleotide sequence ID" value="NZ_NGKA01000008.1"/>
</dbReference>
<organism evidence="1 2">
    <name type="scientific">Vagococcus elongatus</name>
    <dbReference type="NCBI Taxonomy" id="180344"/>
    <lineage>
        <taxon>Bacteria</taxon>
        <taxon>Bacillati</taxon>
        <taxon>Bacillota</taxon>
        <taxon>Bacilli</taxon>
        <taxon>Lactobacillales</taxon>
        <taxon>Enterococcaceae</taxon>
        <taxon>Vagococcus</taxon>
    </lineage>
</organism>
<name>A0A430AW83_9ENTE</name>